<keyword evidence="11 18" id="KW-0413">Isomerase</keyword>
<keyword evidence="10 17" id="KW-0520">NAD</keyword>
<dbReference type="GO" id="GO:0052855">
    <property type="term" value="F:ADP-dependent NAD(P)H-hydrate dehydratase activity"/>
    <property type="evidence" value="ECO:0007669"/>
    <property type="project" value="UniProtKB-UniRule"/>
</dbReference>
<dbReference type="HAMAP" id="MF_01966">
    <property type="entry name" value="NADHX_epimerase"/>
    <property type="match status" value="1"/>
</dbReference>
<dbReference type="EMBL" id="FTMS01000003">
    <property type="protein sequence ID" value="SIQ06023.1"/>
    <property type="molecule type" value="Genomic_DNA"/>
</dbReference>
<evidence type="ECO:0000256" key="11">
    <source>
        <dbReference type="ARBA" id="ARBA00023235"/>
    </source>
</evidence>
<reference evidence="22 23" key="1">
    <citation type="submission" date="2017-01" db="EMBL/GenBank/DDBJ databases">
        <authorList>
            <person name="Mah S.A."/>
            <person name="Swanson W.J."/>
            <person name="Moy G.W."/>
            <person name="Vacquier V.D."/>
        </authorList>
    </citation>
    <scope>NUCLEOTIDE SEQUENCE [LARGE SCALE GENOMIC DNA]</scope>
    <source>
        <strain evidence="22 23">ASpG1</strain>
    </source>
</reference>
<dbReference type="GO" id="GO:0046496">
    <property type="term" value="P:nicotinamide nucleotide metabolic process"/>
    <property type="evidence" value="ECO:0007669"/>
    <property type="project" value="UniProtKB-UniRule"/>
</dbReference>
<feature type="binding site" evidence="17">
    <location>
        <position position="275"/>
    </location>
    <ligand>
        <name>(6S)-NADPHX</name>
        <dbReference type="ChEBI" id="CHEBI:64076"/>
    </ligand>
</feature>
<dbReference type="OrthoDB" id="9806925at2"/>
<dbReference type="InterPro" id="IPR004443">
    <property type="entry name" value="YjeF_N_dom"/>
</dbReference>
<evidence type="ECO:0000256" key="4">
    <source>
        <dbReference type="ARBA" id="ARBA00009524"/>
    </source>
</evidence>
<evidence type="ECO:0000256" key="18">
    <source>
        <dbReference type="HAMAP-Rule" id="MF_01966"/>
    </source>
</evidence>
<feature type="binding site" evidence="18">
    <location>
        <begin position="140"/>
        <end position="146"/>
    </location>
    <ligand>
        <name>(6S)-NADPHX</name>
        <dbReference type="ChEBI" id="CHEBI:64076"/>
    </ligand>
</feature>
<dbReference type="PROSITE" id="PS51385">
    <property type="entry name" value="YJEF_N"/>
    <property type="match status" value="1"/>
</dbReference>
<evidence type="ECO:0000256" key="5">
    <source>
        <dbReference type="ARBA" id="ARBA00022723"/>
    </source>
</evidence>
<evidence type="ECO:0000256" key="19">
    <source>
        <dbReference type="PIRNR" id="PIRNR017184"/>
    </source>
</evidence>
<feature type="binding site" evidence="17">
    <location>
        <position position="459"/>
    </location>
    <ligand>
        <name>(6S)-NADPHX</name>
        <dbReference type="ChEBI" id="CHEBI:64076"/>
    </ligand>
</feature>
<comment type="caution">
    <text evidence="18">Lacks conserved residue(s) required for the propagation of feature annotation.</text>
</comment>
<dbReference type="EC" id="5.1.99.6" evidence="19"/>
<dbReference type="SUPFAM" id="SSF53613">
    <property type="entry name" value="Ribokinase-like"/>
    <property type="match status" value="1"/>
</dbReference>
<dbReference type="HAMAP" id="MF_01965">
    <property type="entry name" value="NADHX_dehydratase"/>
    <property type="match status" value="1"/>
</dbReference>
<comment type="catalytic activity">
    <reaction evidence="16 17 19">
        <text>(6S)-NADPHX + ADP = AMP + phosphate + NADPH + H(+)</text>
        <dbReference type="Rhea" id="RHEA:32235"/>
        <dbReference type="ChEBI" id="CHEBI:15378"/>
        <dbReference type="ChEBI" id="CHEBI:43474"/>
        <dbReference type="ChEBI" id="CHEBI:57783"/>
        <dbReference type="ChEBI" id="CHEBI:64076"/>
        <dbReference type="ChEBI" id="CHEBI:456215"/>
        <dbReference type="ChEBI" id="CHEBI:456216"/>
        <dbReference type="EC" id="4.2.1.136"/>
    </reaction>
</comment>
<comment type="function">
    <text evidence="14 19">Bifunctional enzyme that catalyzes the epimerization of the S- and R-forms of NAD(P)HX and the dehydration of the S-form of NAD(P)HX at the expense of ADP, which is converted to AMP. This allows the repair of both epimers of NAD(P)HX, a damaged form of NAD(P)H that is a result of enzymatic or heat-dependent hydration.</text>
</comment>
<evidence type="ECO:0000256" key="16">
    <source>
        <dbReference type="ARBA" id="ARBA00049209"/>
    </source>
</evidence>
<dbReference type="AlphaFoldDB" id="A0A1N6PP24"/>
<sequence>MREQDLLVSSAVMAGIDEAAREKLGIPGAVLMENAGRGAWEVLRRVLHTEKNDLSPGPLVFCAGPGNNGGDALVMARWALMEEEFPLAVVTSRASLGAAATAQWDILERMGVTRLVWDEEPVLVKELLGRARMIVDGLSGTGLAGALRGSLVSLVEAMNASPAPIAAVDLPSGFRDGPDPADPRVQADVTIVTGYLKLSLFTPLGRPGAGRLFQVDPGFPPALVRDARDSGDTDRFQVRLVNPEDLPVPLVPADAHKGMRGRVGVIGGAPGTEGAPLLAGLGALYGGAGMVRICSGGGQAAGGYDPSLMVSSDTRESRNETVAWASALVIGPGWTGASREDLQELLQEARERSLPVVADAQALRLLGEDLLSGGGGGDSSRGGGFPLILTPHPGELSAMLGWSVRDLACNPWEGLRRTVETCSAVVVLKGAVTFVADPGGQITLFDGRCPALATAGSGDVLAGLVGAFCAAGMEASKAARTAVAIHLRAGRHLASQRGWFTARDLARSLGTFSGGLS</sequence>
<dbReference type="GO" id="GO:0046872">
    <property type="term" value="F:metal ion binding"/>
    <property type="evidence" value="ECO:0007669"/>
    <property type="project" value="UniProtKB-UniRule"/>
</dbReference>
<comment type="similarity">
    <text evidence="3 19">In the N-terminal section; belongs to the NnrE/AIBP family.</text>
</comment>
<dbReference type="Gene3D" id="3.40.50.10260">
    <property type="entry name" value="YjeF N-terminal domain"/>
    <property type="match status" value="1"/>
</dbReference>
<dbReference type="PROSITE" id="PS51383">
    <property type="entry name" value="YJEF_C_3"/>
    <property type="match status" value="1"/>
</dbReference>
<comment type="function">
    <text evidence="18">Catalyzes the epimerization of the S- and R-forms of NAD(P)HX, a damaged form of NAD(P)H that is a result of enzymatic or heat-dependent hydration. This is a prerequisite for the S-specific NAD(P)H-hydrate dehydratase to allow the repair of both epimers of NAD(P)HX.</text>
</comment>
<dbReference type="STRING" id="159291.SAMN05920897_10367"/>
<dbReference type="PROSITE" id="PS01050">
    <property type="entry name" value="YJEF_C_2"/>
    <property type="match status" value="1"/>
</dbReference>
<evidence type="ECO:0000256" key="9">
    <source>
        <dbReference type="ARBA" id="ARBA00022958"/>
    </source>
</evidence>
<evidence type="ECO:0000256" key="13">
    <source>
        <dbReference type="ARBA" id="ARBA00023268"/>
    </source>
</evidence>
<evidence type="ECO:0000256" key="2">
    <source>
        <dbReference type="ARBA" id="ARBA00000909"/>
    </source>
</evidence>
<dbReference type="CDD" id="cd01171">
    <property type="entry name" value="YXKO-related"/>
    <property type="match status" value="1"/>
</dbReference>
<dbReference type="PIRSF" id="PIRSF017184">
    <property type="entry name" value="Nnr"/>
    <property type="match status" value="1"/>
</dbReference>
<evidence type="ECO:0000256" key="7">
    <source>
        <dbReference type="ARBA" id="ARBA00022840"/>
    </source>
</evidence>
<dbReference type="Proteomes" id="UP000186400">
    <property type="component" value="Unassembled WGS sequence"/>
</dbReference>
<dbReference type="GO" id="GO:0052856">
    <property type="term" value="F:NAD(P)HX epimerase activity"/>
    <property type="evidence" value="ECO:0007669"/>
    <property type="project" value="UniProtKB-UniRule"/>
</dbReference>
<comment type="function">
    <text evidence="17">Catalyzes the dehydration of the S-form of NAD(P)HX at the expense of ADP, which is converted to AMP. Together with NAD(P)HX epimerase, which catalyzes the epimerization of the S- and R-forms, the enzyme allows the repair of both epimers of NAD(P)HX, a damaged form of NAD(P)H that is a result of enzymatic or heat-dependent hydration.</text>
</comment>
<dbReference type="Pfam" id="PF01256">
    <property type="entry name" value="Carb_kinase"/>
    <property type="match status" value="1"/>
</dbReference>
<evidence type="ECO:0000256" key="6">
    <source>
        <dbReference type="ARBA" id="ARBA00022741"/>
    </source>
</evidence>
<dbReference type="EC" id="4.2.1.136" evidence="19"/>
<keyword evidence="6 17" id="KW-0547">Nucleotide-binding</keyword>
<protein>
    <recommendedName>
        <fullName evidence="19">Bifunctional NAD(P)H-hydrate repair enzyme</fullName>
    </recommendedName>
    <alternativeName>
        <fullName evidence="19">Nicotinamide nucleotide repair protein</fullName>
    </alternativeName>
    <domain>
        <recommendedName>
            <fullName evidence="19">ADP-dependent (S)-NAD(P)H-hydrate dehydratase</fullName>
            <ecNumber evidence="19">4.2.1.136</ecNumber>
        </recommendedName>
        <alternativeName>
            <fullName evidence="19">ADP-dependent NAD(P)HX dehydratase</fullName>
        </alternativeName>
    </domain>
    <domain>
        <recommendedName>
            <fullName evidence="19">NAD(P)H-hydrate epimerase</fullName>
            <ecNumber evidence="19">5.1.99.6</ecNumber>
        </recommendedName>
    </domain>
</protein>
<evidence type="ECO:0000256" key="3">
    <source>
        <dbReference type="ARBA" id="ARBA00006001"/>
    </source>
</evidence>
<dbReference type="InterPro" id="IPR029056">
    <property type="entry name" value="Ribokinase-like"/>
</dbReference>
<feature type="binding site" evidence="18">
    <location>
        <position position="169"/>
    </location>
    <ligand>
        <name>(6S)-NADPHX</name>
        <dbReference type="ChEBI" id="CHEBI:64076"/>
    </ligand>
</feature>
<feature type="binding site" evidence="18">
    <location>
        <position position="68"/>
    </location>
    <ligand>
        <name>K(+)</name>
        <dbReference type="ChEBI" id="CHEBI:29103"/>
    </ligand>
</feature>
<feature type="binding site" evidence="17">
    <location>
        <begin position="429"/>
        <end position="433"/>
    </location>
    <ligand>
        <name>AMP</name>
        <dbReference type="ChEBI" id="CHEBI:456215"/>
    </ligand>
</feature>
<comment type="catalytic activity">
    <reaction evidence="1 18 19">
        <text>(6R)-NADHX = (6S)-NADHX</text>
        <dbReference type="Rhea" id="RHEA:32215"/>
        <dbReference type="ChEBI" id="CHEBI:64074"/>
        <dbReference type="ChEBI" id="CHEBI:64075"/>
        <dbReference type="EC" id="5.1.99.6"/>
    </reaction>
</comment>
<evidence type="ECO:0000259" key="20">
    <source>
        <dbReference type="PROSITE" id="PS51383"/>
    </source>
</evidence>
<dbReference type="Gene3D" id="3.40.1190.20">
    <property type="match status" value="1"/>
</dbReference>
<evidence type="ECO:0000313" key="22">
    <source>
        <dbReference type="EMBL" id="SIQ06023.1"/>
    </source>
</evidence>
<feature type="binding site" evidence="17">
    <location>
        <position position="458"/>
    </location>
    <ligand>
        <name>AMP</name>
        <dbReference type="ChEBI" id="CHEBI:456215"/>
    </ligand>
</feature>
<dbReference type="InterPro" id="IPR030677">
    <property type="entry name" value="Nnr"/>
</dbReference>
<feature type="binding site" evidence="18">
    <location>
        <position position="136"/>
    </location>
    <ligand>
        <name>K(+)</name>
        <dbReference type="ChEBI" id="CHEBI:29103"/>
    </ligand>
</feature>
<feature type="binding site" evidence="17">
    <location>
        <position position="333"/>
    </location>
    <ligand>
        <name>(6S)-NADPHX</name>
        <dbReference type="ChEBI" id="CHEBI:64076"/>
    </ligand>
</feature>
<dbReference type="InterPro" id="IPR000631">
    <property type="entry name" value="CARKD"/>
</dbReference>
<organism evidence="22 23">
    <name type="scientific">Alkalispirochaeta americana</name>
    <dbReference type="NCBI Taxonomy" id="159291"/>
    <lineage>
        <taxon>Bacteria</taxon>
        <taxon>Pseudomonadati</taxon>
        <taxon>Spirochaetota</taxon>
        <taxon>Spirochaetia</taxon>
        <taxon>Spirochaetales</taxon>
        <taxon>Spirochaetaceae</taxon>
        <taxon>Alkalispirochaeta</taxon>
    </lineage>
</organism>
<keyword evidence="23" id="KW-1185">Reference proteome</keyword>
<evidence type="ECO:0000256" key="17">
    <source>
        <dbReference type="HAMAP-Rule" id="MF_01965"/>
    </source>
</evidence>
<keyword evidence="13" id="KW-0511">Multifunctional enzyme</keyword>
<proteinExistence type="inferred from homology"/>
<feature type="binding site" evidence="17">
    <location>
        <position position="392"/>
    </location>
    <ligand>
        <name>(6S)-NADPHX</name>
        <dbReference type="ChEBI" id="CHEBI:64076"/>
    </ligand>
</feature>
<evidence type="ECO:0000256" key="8">
    <source>
        <dbReference type="ARBA" id="ARBA00022857"/>
    </source>
</evidence>
<gene>
    <name evidence="17" type="primary">nnrD</name>
    <name evidence="18" type="synonym">nnrE</name>
    <name evidence="22" type="ORF">SAMN05920897_10367</name>
</gene>
<comment type="similarity">
    <text evidence="17">Belongs to the NnrD/CARKD family.</text>
</comment>
<comment type="similarity">
    <text evidence="4 19">In the C-terminal section; belongs to the NnrD/CARKD family.</text>
</comment>
<evidence type="ECO:0000256" key="15">
    <source>
        <dbReference type="ARBA" id="ARBA00048238"/>
    </source>
</evidence>
<name>A0A1N6PP24_9SPIO</name>
<comment type="cofactor">
    <cofactor evidence="18 19">
        <name>K(+)</name>
        <dbReference type="ChEBI" id="CHEBI:29103"/>
    </cofactor>
    <text evidence="18 19">Binds 1 potassium ion per subunit.</text>
</comment>
<dbReference type="NCBIfam" id="TIGR00196">
    <property type="entry name" value="yjeF_cterm"/>
    <property type="match status" value="1"/>
</dbReference>
<dbReference type="GO" id="GO:0005524">
    <property type="term" value="F:ATP binding"/>
    <property type="evidence" value="ECO:0007669"/>
    <property type="project" value="UniProtKB-UniRule"/>
</dbReference>
<feature type="domain" description="YjeF C-terminal" evidence="20">
    <location>
        <begin position="240"/>
        <end position="517"/>
    </location>
</feature>
<comment type="catalytic activity">
    <reaction evidence="2 18 19">
        <text>(6R)-NADPHX = (6S)-NADPHX</text>
        <dbReference type="Rhea" id="RHEA:32227"/>
        <dbReference type="ChEBI" id="CHEBI:64076"/>
        <dbReference type="ChEBI" id="CHEBI:64077"/>
        <dbReference type="EC" id="5.1.99.6"/>
    </reaction>
</comment>
<comment type="catalytic activity">
    <reaction evidence="15 17 19">
        <text>(6S)-NADHX + ADP = AMP + phosphate + NADH + H(+)</text>
        <dbReference type="Rhea" id="RHEA:32223"/>
        <dbReference type="ChEBI" id="CHEBI:15378"/>
        <dbReference type="ChEBI" id="CHEBI:43474"/>
        <dbReference type="ChEBI" id="CHEBI:57945"/>
        <dbReference type="ChEBI" id="CHEBI:64074"/>
        <dbReference type="ChEBI" id="CHEBI:456215"/>
        <dbReference type="ChEBI" id="CHEBI:456216"/>
        <dbReference type="EC" id="4.2.1.136"/>
    </reaction>
</comment>
<evidence type="ECO:0000256" key="1">
    <source>
        <dbReference type="ARBA" id="ARBA00000013"/>
    </source>
</evidence>
<comment type="similarity">
    <text evidence="18">Belongs to the NnrE/AIBP family.</text>
</comment>
<comment type="subunit">
    <text evidence="17">Homotetramer.</text>
</comment>
<keyword evidence="5 18" id="KW-0479">Metal-binding</keyword>
<dbReference type="InterPro" id="IPR017953">
    <property type="entry name" value="Carbohydrate_kinase_pred_CS"/>
</dbReference>
<dbReference type="RefSeq" id="WP_076487848.1">
    <property type="nucleotide sequence ID" value="NZ_FTMS01000003.1"/>
</dbReference>
<accession>A0A1N6PP24</accession>
<evidence type="ECO:0000313" key="23">
    <source>
        <dbReference type="Proteomes" id="UP000186400"/>
    </source>
</evidence>
<dbReference type="Pfam" id="PF03853">
    <property type="entry name" value="YjeF_N"/>
    <property type="match status" value="1"/>
</dbReference>
<feature type="domain" description="YjeF N-terminal" evidence="21">
    <location>
        <begin position="13"/>
        <end position="225"/>
    </location>
</feature>
<evidence type="ECO:0000256" key="14">
    <source>
        <dbReference type="ARBA" id="ARBA00025153"/>
    </source>
</evidence>
<dbReference type="GO" id="GO:0110051">
    <property type="term" value="P:metabolite repair"/>
    <property type="evidence" value="ECO:0007669"/>
    <property type="project" value="TreeGrafter"/>
</dbReference>
<feature type="binding site" evidence="18">
    <location>
        <position position="172"/>
    </location>
    <ligand>
        <name>K(+)</name>
        <dbReference type="ChEBI" id="CHEBI:29103"/>
    </ligand>
</feature>
<keyword evidence="8 17" id="KW-0521">NADP</keyword>
<evidence type="ECO:0000256" key="12">
    <source>
        <dbReference type="ARBA" id="ARBA00023239"/>
    </source>
</evidence>
<dbReference type="PANTHER" id="PTHR12592">
    <property type="entry name" value="ATP-DEPENDENT (S)-NAD(P)H-HYDRATE DEHYDRATASE FAMILY MEMBER"/>
    <property type="match status" value="1"/>
</dbReference>
<comment type="cofactor">
    <cofactor evidence="17">
        <name>Mg(2+)</name>
        <dbReference type="ChEBI" id="CHEBI:18420"/>
    </cofactor>
</comment>
<keyword evidence="9 18" id="KW-0630">Potassium</keyword>
<keyword evidence="12 17" id="KW-0456">Lyase</keyword>
<evidence type="ECO:0000259" key="21">
    <source>
        <dbReference type="PROSITE" id="PS51385"/>
    </source>
</evidence>
<dbReference type="InterPro" id="IPR036652">
    <property type="entry name" value="YjeF_N_dom_sf"/>
</dbReference>
<evidence type="ECO:0000256" key="10">
    <source>
        <dbReference type="ARBA" id="ARBA00023027"/>
    </source>
</evidence>
<dbReference type="NCBIfam" id="TIGR00197">
    <property type="entry name" value="yjeF_nterm"/>
    <property type="match status" value="1"/>
</dbReference>
<feature type="binding site" evidence="18">
    <location>
        <begin position="67"/>
        <end position="71"/>
    </location>
    <ligand>
        <name>(6S)-NADPHX</name>
        <dbReference type="ChEBI" id="CHEBI:64076"/>
    </ligand>
</feature>
<keyword evidence="7 17" id="KW-0067">ATP-binding</keyword>
<dbReference type="SUPFAM" id="SSF64153">
    <property type="entry name" value="YjeF N-terminal domain-like"/>
    <property type="match status" value="1"/>
</dbReference>
<dbReference type="PANTHER" id="PTHR12592:SF0">
    <property type="entry name" value="ATP-DEPENDENT (S)-NAD(P)H-HYDRATE DEHYDRATASE"/>
    <property type="match status" value="1"/>
</dbReference>